<dbReference type="OrthoDB" id="4494979at2"/>
<dbReference type="InterPro" id="IPR012000">
    <property type="entry name" value="Thiamin_PyroP_enz_cen_dom"/>
</dbReference>
<keyword evidence="8 11" id="KW-0460">Magnesium</keyword>
<dbReference type="Gene3D" id="3.40.50.970">
    <property type="match status" value="2"/>
</dbReference>
<evidence type="ECO:0000256" key="8">
    <source>
        <dbReference type="ARBA" id="ARBA00022842"/>
    </source>
</evidence>
<evidence type="ECO:0000256" key="7">
    <source>
        <dbReference type="ARBA" id="ARBA00022793"/>
    </source>
</evidence>
<dbReference type="Pfam" id="PF02776">
    <property type="entry name" value="TPP_enzyme_N"/>
    <property type="match status" value="1"/>
</dbReference>
<feature type="domain" description="Thiamine pyrophosphate enzyme central" evidence="13">
    <location>
        <begin position="196"/>
        <end position="325"/>
    </location>
</feature>
<feature type="binding site" evidence="11">
    <location>
        <position position="460"/>
    </location>
    <ligand>
        <name>Mg(2+)</name>
        <dbReference type="ChEBI" id="CHEBI:18420"/>
    </ligand>
</feature>
<gene>
    <name evidence="16" type="ORF">NIES593_03300</name>
</gene>
<dbReference type="SUPFAM" id="SSF52518">
    <property type="entry name" value="Thiamin diphosphate-binding fold (THDP-binding)"/>
    <property type="match status" value="2"/>
</dbReference>
<evidence type="ECO:0000256" key="4">
    <source>
        <dbReference type="ARBA" id="ARBA00007812"/>
    </source>
</evidence>
<dbReference type="InterPro" id="IPR011766">
    <property type="entry name" value="TPP_enzyme_TPP-bd"/>
</dbReference>
<sequence length="547" mass="60350">MNPSISIGNYLIEKLLECGVRHAFGVPGDFVLGFDKLLEESAIEFINTCDEQGAGFAADAYARLRGLGVVCITYCVGGLKVTNTTAQAFAEKSPVVVISGAPGKNERIRNPLLHHKVREFDTQYKVFQELTIASTVLDNPNIAFQEIDRVIAAALKYKRPVYIELPRDMVFVTGNPNYQAVKQPEASNAEVLNEALNEAVTLINHARQPVILAGVEMNRFGLQEELLQLVEKTNMPIAQTLLGKSVISELHPNYIGLYQGAMGQEYTREYVESSDCLIMLGTFLSDINLGIFTADLNPKHSIYVTSEKTSIRWHNYEEIRLQDFVRGLLAADIRRRESIATNPLKIPANFSPITGQQITIDRLFGRLNSFIDKNTIAIADVGDALFAGLELFIHDKSRFVSPAYYASVGFAVPASIGAQFANPNLRPLVLVGDGAFQMTGIELSTVVRYGLNPIVIVLNNKGYATERPMRDGAFNDILNWRYSRVTELLGAGLGFEVNTEDELEAALMQSQAHCESFCILDVHLDPQDTSPALKRLSSALGERIGSQ</sequence>
<comment type="cofactor">
    <cofactor evidence="1">
        <name>a metal cation</name>
        <dbReference type="ChEBI" id="CHEBI:25213"/>
    </cofactor>
</comment>
<comment type="similarity">
    <text evidence="4 12">Belongs to the TPP enzyme family.</text>
</comment>
<evidence type="ECO:0000256" key="11">
    <source>
        <dbReference type="PIRSR" id="PIRSR036565-2"/>
    </source>
</evidence>
<keyword evidence="10" id="KW-0456">Lyase</keyword>
<comment type="caution">
    <text evidence="16">The sequence shown here is derived from an EMBL/GenBank/DDBJ whole genome shotgun (WGS) entry which is preliminary data.</text>
</comment>
<dbReference type="PROSITE" id="PS00187">
    <property type="entry name" value="TPP_ENZYMES"/>
    <property type="match status" value="1"/>
</dbReference>
<dbReference type="GO" id="GO:0000287">
    <property type="term" value="F:magnesium ion binding"/>
    <property type="evidence" value="ECO:0007669"/>
    <property type="project" value="InterPro"/>
</dbReference>
<dbReference type="InterPro" id="IPR012110">
    <property type="entry name" value="PDC/IPDC-like"/>
</dbReference>
<comment type="cofactor">
    <cofactor evidence="11">
        <name>Mg(2+)</name>
        <dbReference type="ChEBI" id="CHEBI:18420"/>
    </cofactor>
    <text evidence="11">Binds 1 Mg(2+) per subunit.</text>
</comment>
<dbReference type="InterPro" id="IPR047213">
    <property type="entry name" value="TPP_PYR_PDC_IPDC-like"/>
</dbReference>
<dbReference type="STRING" id="1921803.NIES593_03300"/>
<evidence type="ECO:0000259" key="15">
    <source>
        <dbReference type="Pfam" id="PF02776"/>
    </source>
</evidence>
<dbReference type="Pfam" id="PF00205">
    <property type="entry name" value="TPP_enzyme_M"/>
    <property type="match status" value="1"/>
</dbReference>
<evidence type="ECO:0000256" key="3">
    <source>
        <dbReference type="ARBA" id="ARBA00002938"/>
    </source>
</evidence>
<name>A0A1U7HRF8_9CYAN</name>
<dbReference type="GO" id="GO:0005829">
    <property type="term" value="C:cytosol"/>
    <property type="evidence" value="ECO:0007669"/>
    <property type="project" value="TreeGrafter"/>
</dbReference>
<dbReference type="InterPro" id="IPR047214">
    <property type="entry name" value="TPP_PDC_IPDC"/>
</dbReference>
<evidence type="ECO:0000256" key="10">
    <source>
        <dbReference type="ARBA" id="ARBA00023239"/>
    </source>
</evidence>
<dbReference type="AlphaFoldDB" id="A0A1U7HRF8"/>
<evidence type="ECO:0000259" key="13">
    <source>
        <dbReference type="Pfam" id="PF00205"/>
    </source>
</evidence>
<evidence type="ECO:0000256" key="1">
    <source>
        <dbReference type="ARBA" id="ARBA00001920"/>
    </source>
</evidence>
<evidence type="ECO:0000256" key="2">
    <source>
        <dbReference type="ARBA" id="ARBA00001964"/>
    </source>
</evidence>
<dbReference type="GO" id="GO:0000949">
    <property type="term" value="P:aromatic amino acid family catabolic process to alcohol via Ehrlich pathway"/>
    <property type="evidence" value="ECO:0007669"/>
    <property type="project" value="TreeGrafter"/>
</dbReference>
<dbReference type="PANTHER" id="PTHR43452:SF30">
    <property type="entry name" value="PYRUVATE DECARBOXYLASE ISOZYME 1-RELATED"/>
    <property type="match status" value="1"/>
</dbReference>
<dbReference type="PANTHER" id="PTHR43452">
    <property type="entry name" value="PYRUVATE DECARBOXYLASE"/>
    <property type="match status" value="1"/>
</dbReference>
<evidence type="ECO:0000259" key="14">
    <source>
        <dbReference type="Pfam" id="PF02775"/>
    </source>
</evidence>
<dbReference type="InterPro" id="IPR012001">
    <property type="entry name" value="Thiamin_PyroP_enz_TPP-bd_dom"/>
</dbReference>
<dbReference type="InterPro" id="IPR029061">
    <property type="entry name" value="THDP-binding"/>
</dbReference>
<reference evidence="16 17" key="1">
    <citation type="submission" date="2016-11" db="EMBL/GenBank/DDBJ databases">
        <title>Draft Genome Sequences of Nine Cyanobacterial Strains from Diverse Habitats.</title>
        <authorList>
            <person name="Zhu T."/>
            <person name="Hou S."/>
            <person name="Lu X."/>
            <person name="Hess W.R."/>
        </authorList>
    </citation>
    <scope>NUCLEOTIDE SEQUENCE [LARGE SCALE GENOMIC DNA]</scope>
    <source>
        <strain evidence="16 17">NIES-593</strain>
    </source>
</reference>
<dbReference type="InterPro" id="IPR000399">
    <property type="entry name" value="TPP-bd_CS"/>
</dbReference>
<protein>
    <recommendedName>
        <fullName evidence="5">Alpha-keto-acid decarboxylase</fullName>
    </recommendedName>
</protein>
<feature type="domain" description="Thiamine pyrophosphate enzyme N-terminal TPP-binding" evidence="15">
    <location>
        <begin position="7"/>
        <end position="108"/>
    </location>
</feature>
<proteinExistence type="inferred from homology"/>
<keyword evidence="6 11" id="KW-0479">Metal-binding</keyword>
<dbReference type="CDD" id="cd07038">
    <property type="entry name" value="TPP_PYR_PDC_IPDC_like"/>
    <property type="match status" value="1"/>
</dbReference>
<dbReference type="PIRSF" id="PIRSF036565">
    <property type="entry name" value="Pyruvt_ip_decrb"/>
    <property type="match status" value="1"/>
</dbReference>
<comment type="function">
    <text evidence="3">Decarboxylates branched-chain and aromatic alpha-keto acids to aldehydes.</text>
</comment>
<feature type="domain" description="Thiamine pyrophosphate enzyme TPP-binding" evidence="14">
    <location>
        <begin position="393"/>
        <end position="516"/>
    </location>
</feature>
<dbReference type="GO" id="GO:0030976">
    <property type="term" value="F:thiamine pyrophosphate binding"/>
    <property type="evidence" value="ECO:0007669"/>
    <property type="project" value="InterPro"/>
</dbReference>
<evidence type="ECO:0000313" key="17">
    <source>
        <dbReference type="Proteomes" id="UP000186868"/>
    </source>
</evidence>
<evidence type="ECO:0000313" key="16">
    <source>
        <dbReference type="EMBL" id="OKH26115.1"/>
    </source>
</evidence>
<dbReference type="CDD" id="cd02005">
    <property type="entry name" value="TPP_PDC_IPDC"/>
    <property type="match status" value="1"/>
</dbReference>
<evidence type="ECO:0000256" key="5">
    <source>
        <dbReference type="ARBA" id="ARBA00020054"/>
    </source>
</evidence>
<feature type="binding site" evidence="11">
    <location>
        <position position="462"/>
    </location>
    <ligand>
        <name>Mg(2+)</name>
        <dbReference type="ChEBI" id="CHEBI:18420"/>
    </ligand>
</feature>
<organism evidence="16 17">
    <name type="scientific">Hydrococcus rivularis NIES-593</name>
    <dbReference type="NCBI Taxonomy" id="1921803"/>
    <lineage>
        <taxon>Bacteria</taxon>
        <taxon>Bacillati</taxon>
        <taxon>Cyanobacteriota</taxon>
        <taxon>Cyanophyceae</taxon>
        <taxon>Pleurocapsales</taxon>
        <taxon>Hydrococcaceae</taxon>
        <taxon>Hydrococcus</taxon>
    </lineage>
</organism>
<evidence type="ECO:0000256" key="12">
    <source>
        <dbReference type="RuleBase" id="RU362132"/>
    </source>
</evidence>
<dbReference type="Gene3D" id="3.40.50.1220">
    <property type="entry name" value="TPP-binding domain"/>
    <property type="match status" value="1"/>
</dbReference>
<dbReference type="SUPFAM" id="SSF52467">
    <property type="entry name" value="DHS-like NAD/FAD-binding domain"/>
    <property type="match status" value="1"/>
</dbReference>
<keyword evidence="17" id="KW-1185">Reference proteome</keyword>
<keyword evidence="7" id="KW-0210">Decarboxylase</keyword>
<comment type="cofactor">
    <cofactor evidence="2">
        <name>thiamine diphosphate</name>
        <dbReference type="ChEBI" id="CHEBI:58937"/>
    </cofactor>
</comment>
<evidence type="ECO:0000256" key="9">
    <source>
        <dbReference type="ARBA" id="ARBA00023052"/>
    </source>
</evidence>
<accession>A0A1U7HRF8</accession>
<dbReference type="Pfam" id="PF02775">
    <property type="entry name" value="TPP_enzyme_C"/>
    <property type="match status" value="1"/>
</dbReference>
<evidence type="ECO:0000256" key="6">
    <source>
        <dbReference type="ARBA" id="ARBA00022723"/>
    </source>
</evidence>
<dbReference type="GO" id="GO:0004737">
    <property type="term" value="F:pyruvate decarboxylase activity"/>
    <property type="evidence" value="ECO:0007669"/>
    <property type="project" value="TreeGrafter"/>
</dbReference>
<feature type="binding site" evidence="11">
    <location>
        <position position="433"/>
    </location>
    <ligand>
        <name>Mg(2+)</name>
        <dbReference type="ChEBI" id="CHEBI:18420"/>
    </ligand>
</feature>
<keyword evidence="9 12" id="KW-0786">Thiamine pyrophosphate</keyword>
<dbReference type="Proteomes" id="UP000186868">
    <property type="component" value="Unassembled WGS sequence"/>
</dbReference>
<dbReference type="InterPro" id="IPR029035">
    <property type="entry name" value="DHS-like_NAD/FAD-binding_dom"/>
</dbReference>
<dbReference type="EMBL" id="MRCB01000002">
    <property type="protein sequence ID" value="OKH26115.1"/>
    <property type="molecule type" value="Genomic_DNA"/>
</dbReference>
<dbReference type="RefSeq" id="WP_073598346.1">
    <property type="nucleotide sequence ID" value="NZ_MRCB01000002.1"/>
</dbReference>